<protein>
    <recommendedName>
        <fullName evidence="2">UPF0178 protein GCM10017044_16620</fullName>
    </recommendedName>
</protein>
<evidence type="ECO:0000313" key="3">
    <source>
        <dbReference type="EMBL" id="GHF22906.1"/>
    </source>
</evidence>
<dbReference type="Proteomes" id="UP000630923">
    <property type="component" value="Unassembled WGS sequence"/>
</dbReference>
<dbReference type="RefSeq" id="WP_191251888.1">
    <property type="nucleotide sequence ID" value="NZ_BNCI01000002.1"/>
</dbReference>
<comment type="caution">
    <text evidence="3">The sequence shown here is derived from an EMBL/GenBank/DDBJ whole genome shotgun (WGS) entry which is preliminary data.</text>
</comment>
<evidence type="ECO:0000256" key="2">
    <source>
        <dbReference type="HAMAP-Rule" id="MF_00489"/>
    </source>
</evidence>
<reference evidence="3" key="2">
    <citation type="submission" date="2020-09" db="EMBL/GenBank/DDBJ databases">
        <authorList>
            <person name="Sun Q."/>
            <person name="Kim S."/>
        </authorList>
    </citation>
    <scope>NUCLEOTIDE SEQUENCE</scope>
    <source>
        <strain evidence="3">KCTC 42590</strain>
    </source>
</reference>
<evidence type="ECO:0000256" key="1">
    <source>
        <dbReference type="ARBA" id="ARBA00008522"/>
    </source>
</evidence>
<keyword evidence="4" id="KW-1185">Reference proteome</keyword>
<dbReference type="NCBIfam" id="NF001095">
    <property type="entry name" value="PRK00124.1"/>
    <property type="match status" value="1"/>
</dbReference>
<dbReference type="Pfam" id="PF02639">
    <property type="entry name" value="DUF188"/>
    <property type="match status" value="1"/>
</dbReference>
<dbReference type="PANTHER" id="PTHR35146:SF1">
    <property type="entry name" value="UPF0178 PROTEIN YAII"/>
    <property type="match status" value="1"/>
</dbReference>
<evidence type="ECO:0000313" key="4">
    <source>
        <dbReference type="Proteomes" id="UP000630923"/>
    </source>
</evidence>
<comment type="similarity">
    <text evidence="1 2">Belongs to the UPF0178 family.</text>
</comment>
<name>A0A919E8B6_9PROT</name>
<gene>
    <name evidence="3" type="ORF">GCM10017044_16620</name>
</gene>
<dbReference type="HAMAP" id="MF_00489">
    <property type="entry name" value="UPF0178"/>
    <property type="match status" value="1"/>
</dbReference>
<organism evidence="3 4">
    <name type="scientific">Kordiimonas sediminis</name>
    <dbReference type="NCBI Taxonomy" id="1735581"/>
    <lineage>
        <taxon>Bacteria</taxon>
        <taxon>Pseudomonadati</taxon>
        <taxon>Pseudomonadota</taxon>
        <taxon>Alphaproteobacteria</taxon>
        <taxon>Kordiimonadales</taxon>
        <taxon>Kordiimonadaceae</taxon>
        <taxon>Kordiimonas</taxon>
    </lineage>
</organism>
<sequence>MTTPVLYIDADACPVKEEALKVAYRHNMKTYLVSNQWLRMPVSDLVEKIVVSDGFDAADDWIAERAEKGAIVVTGDIPLADRCLKNGAMVLGHNGRPFTQANIGAAMAMRSLKSDLRDMGEISGAGPAFSKKDRSTFLNELERMVQATLRL</sequence>
<reference evidence="3" key="1">
    <citation type="journal article" date="2014" name="Int. J. Syst. Evol. Microbiol.">
        <title>Complete genome sequence of Corynebacterium casei LMG S-19264T (=DSM 44701T), isolated from a smear-ripened cheese.</title>
        <authorList>
            <consortium name="US DOE Joint Genome Institute (JGI-PGF)"/>
            <person name="Walter F."/>
            <person name="Albersmeier A."/>
            <person name="Kalinowski J."/>
            <person name="Ruckert C."/>
        </authorList>
    </citation>
    <scope>NUCLEOTIDE SEQUENCE</scope>
    <source>
        <strain evidence="3">KCTC 42590</strain>
    </source>
</reference>
<dbReference type="PANTHER" id="PTHR35146">
    <property type="entry name" value="UPF0178 PROTEIN YAII"/>
    <property type="match status" value="1"/>
</dbReference>
<dbReference type="CDD" id="cd18720">
    <property type="entry name" value="PIN_YqxD-like"/>
    <property type="match status" value="1"/>
</dbReference>
<proteinExistence type="inferred from homology"/>
<dbReference type="InterPro" id="IPR003791">
    <property type="entry name" value="UPF0178"/>
</dbReference>
<accession>A0A919E8B6</accession>
<dbReference type="AlphaFoldDB" id="A0A919E8B6"/>
<dbReference type="EMBL" id="BNCI01000002">
    <property type="protein sequence ID" value="GHF22906.1"/>
    <property type="molecule type" value="Genomic_DNA"/>
</dbReference>